<dbReference type="PANTHER" id="PTHR42784:SF1">
    <property type="entry name" value="PYRANOSE 2-OXIDASE"/>
    <property type="match status" value="1"/>
</dbReference>
<protein>
    <recommendedName>
        <fullName evidence="6">Pyranose 2-oxidase</fullName>
        <ecNumber evidence="5">1.1.3.10</ecNumber>
    </recommendedName>
    <alternativeName>
        <fullName evidence="11">FAD-oxidoreductase</fullName>
    </alternativeName>
    <alternativeName>
        <fullName evidence="10">Glucose 2-oxidase</fullName>
    </alternativeName>
    <alternativeName>
        <fullName evidence="12">Pyranose:oxygen 2-oxidoreductase</fullName>
    </alternativeName>
</protein>
<sequence>MSFDIHNLQQRYLHLAPKAGEKARVIETDVFIAGSGPIGCAFARNIFDKTASIDKLKDTKIFMSEVGSHSSPRYGWHHKNEVGYQKDIDRFVNGALSPLSVPPVDTYQPLLDPTPSWTPNSANQLIINGNNPQQDPFLNLGAAAATRTVGGMSTHWTCATPHPHEEELPDTFTSSEWDALYKRAKGLVKTTTTAYDHSIRHDIVKRTLSNAYKNDQHREFLSLPLAVERRKDNPEYVTWTGADTILGDLAVPGNSPRFTLKAETRTTAFFHSGNKIHGVILRDIATDQDFVVFAKVYVAACGAILTPQLLWNSGIRPEPLGRYLTEQSMAFCQIALKRSIIDEIEHDPKYAERVKHHHQVAPKDPLPIPFNDPEPQVTQPYNKYHPWHTQIHRDAFSYGDVGPAVDSRLVVDLRWFGYTKINRDNRVEFSKDITPDSDNTGAELLDSYGMPQPTFYFKYGPEDQERNQRMMADMCEVANHLGGYIPGSNPQVMTPGLALHIMGTIRAGTDKKTSVVDKNSKVHDIQNLWLGGNGVIPTAMACNPTLTSICYALQASDSIVDYLGKQ</sequence>
<evidence type="ECO:0000256" key="1">
    <source>
        <dbReference type="ARBA" id="ARBA00000827"/>
    </source>
</evidence>
<evidence type="ECO:0000259" key="14">
    <source>
        <dbReference type="Pfam" id="PF05199"/>
    </source>
</evidence>
<dbReference type="Pfam" id="PF05199">
    <property type="entry name" value="GMC_oxred_C"/>
    <property type="match status" value="1"/>
</dbReference>
<evidence type="ECO:0000256" key="3">
    <source>
        <dbReference type="ARBA" id="ARBA00010790"/>
    </source>
</evidence>
<evidence type="ECO:0000256" key="7">
    <source>
        <dbReference type="ARBA" id="ARBA00022630"/>
    </source>
</evidence>
<feature type="domain" description="Glucose-methanol-choline oxidoreductase C-terminal" evidence="14">
    <location>
        <begin position="446"/>
        <end position="551"/>
    </location>
</feature>
<dbReference type="AlphaFoldDB" id="A0A067N1C7"/>
<dbReference type="HOGENOM" id="CLU_023699_0_0_1"/>
<dbReference type="PANTHER" id="PTHR42784">
    <property type="entry name" value="PYRANOSE 2-OXIDASE"/>
    <property type="match status" value="1"/>
</dbReference>
<dbReference type="EMBL" id="KL198016">
    <property type="protein sequence ID" value="KDQ21664.1"/>
    <property type="molecule type" value="Genomic_DNA"/>
</dbReference>
<keyword evidence="7" id="KW-0285">Flavoprotein</keyword>
<keyword evidence="9" id="KW-0560">Oxidoreductase</keyword>
<evidence type="ECO:0000256" key="9">
    <source>
        <dbReference type="ARBA" id="ARBA00023002"/>
    </source>
</evidence>
<keyword evidence="8" id="KW-0274">FAD</keyword>
<evidence type="ECO:0000256" key="4">
    <source>
        <dbReference type="ARBA" id="ARBA00011881"/>
    </source>
</evidence>
<gene>
    <name evidence="15" type="ORF">BOTBODRAFT_50249</name>
</gene>
<evidence type="ECO:0000256" key="12">
    <source>
        <dbReference type="ARBA" id="ARBA00031330"/>
    </source>
</evidence>
<evidence type="ECO:0000256" key="2">
    <source>
        <dbReference type="ARBA" id="ARBA00001974"/>
    </source>
</evidence>
<evidence type="ECO:0000256" key="5">
    <source>
        <dbReference type="ARBA" id="ARBA00013082"/>
    </source>
</evidence>
<keyword evidence="16" id="KW-1185">Reference proteome</keyword>
<dbReference type="InterPro" id="IPR012814">
    <property type="entry name" value="P2OX"/>
</dbReference>
<evidence type="ECO:0000259" key="13">
    <source>
        <dbReference type="Pfam" id="PF00732"/>
    </source>
</evidence>
<feature type="domain" description="Glucose-methanol-choline oxidoreductase N-terminal" evidence="13">
    <location>
        <begin position="269"/>
        <end position="326"/>
    </location>
</feature>
<dbReference type="Gene3D" id="3.50.50.60">
    <property type="entry name" value="FAD/NAD(P)-binding domain"/>
    <property type="match status" value="2"/>
</dbReference>
<dbReference type="InParanoid" id="A0A067N1C7"/>
<evidence type="ECO:0000256" key="8">
    <source>
        <dbReference type="ARBA" id="ARBA00022827"/>
    </source>
</evidence>
<evidence type="ECO:0000256" key="6">
    <source>
        <dbReference type="ARBA" id="ARBA00016408"/>
    </source>
</evidence>
<evidence type="ECO:0000313" key="16">
    <source>
        <dbReference type="Proteomes" id="UP000027195"/>
    </source>
</evidence>
<dbReference type="InterPro" id="IPR036188">
    <property type="entry name" value="FAD/NAD-bd_sf"/>
</dbReference>
<accession>A0A067N1C7</accession>
<evidence type="ECO:0000313" key="15">
    <source>
        <dbReference type="EMBL" id="KDQ21664.1"/>
    </source>
</evidence>
<proteinExistence type="inferred from homology"/>
<dbReference type="EC" id="1.1.3.10" evidence="5"/>
<dbReference type="InterPro" id="IPR051473">
    <property type="entry name" value="P2Ox-like"/>
</dbReference>
<dbReference type="NCBIfam" id="TIGR02462">
    <property type="entry name" value="pyranose_ox"/>
    <property type="match status" value="1"/>
</dbReference>
<dbReference type="GO" id="GO:0050660">
    <property type="term" value="F:flavin adenine dinucleotide binding"/>
    <property type="evidence" value="ECO:0007669"/>
    <property type="project" value="InterPro"/>
</dbReference>
<dbReference type="SUPFAM" id="SSF54373">
    <property type="entry name" value="FAD-linked reductases, C-terminal domain"/>
    <property type="match status" value="1"/>
</dbReference>
<organism evidence="15 16">
    <name type="scientific">Botryobasidium botryosum (strain FD-172 SS1)</name>
    <dbReference type="NCBI Taxonomy" id="930990"/>
    <lineage>
        <taxon>Eukaryota</taxon>
        <taxon>Fungi</taxon>
        <taxon>Dikarya</taxon>
        <taxon>Basidiomycota</taxon>
        <taxon>Agaricomycotina</taxon>
        <taxon>Agaricomycetes</taxon>
        <taxon>Cantharellales</taxon>
        <taxon>Botryobasidiaceae</taxon>
        <taxon>Botryobasidium</taxon>
    </lineage>
</organism>
<comment type="catalytic activity">
    <reaction evidence="1">
        <text>D-glucose + O2 = 2-dehydro-D-glucose + H2O2</text>
        <dbReference type="Rhea" id="RHEA:10552"/>
        <dbReference type="ChEBI" id="CHEBI:4167"/>
        <dbReference type="ChEBI" id="CHEBI:15379"/>
        <dbReference type="ChEBI" id="CHEBI:16240"/>
        <dbReference type="ChEBI" id="CHEBI:16609"/>
        <dbReference type="EC" id="1.1.3.10"/>
    </reaction>
</comment>
<comment type="subunit">
    <text evidence="4">Homotetramer.</text>
</comment>
<dbReference type="InterPro" id="IPR000172">
    <property type="entry name" value="GMC_OxRdtase_N"/>
</dbReference>
<comment type="cofactor">
    <cofactor evidence="2">
        <name>FAD</name>
        <dbReference type="ChEBI" id="CHEBI:57692"/>
    </cofactor>
</comment>
<dbReference type="Pfam" id="PF00732">
    <property type="entry name" value="GMC_oxred_N"/>
    <property type="match status" value="1"/>
</dbReference>
<comment type="similarity">
    <text evidence="3">Belongs to the GMC oxidoreductase family.</text>
</comment>
<evidence type="ECO:0000256" key="11">
    <source>
        <dbReference type="ARBA" id="ARBA00031159"/>
    </source>
</evidence>
<dbReference type="InterPro" id="IPR007867">
    <property type="entry name" value="GMC_OxRtase_C"/>
</dbReference>
<reference evidence="16" key="1">
    <citation type="journal article" date="2014" name="Proc. Natl. Acad. Sci. U.S.A.">
        <title>Extensive sampling of basidiomycete genomes demonstrates inadequacy of the white-rot/brown-rot paradigm for wood decay fungi.</title>
        <authorList>
            <person name="Riley R."/>
            <person name="Salamov A.A."/>
            <person name="Brown D.W."/>
            <person name="Nagy L.G."/>
            <person name="Floudas D."/>
            <person name="Held B.W."/>
            <person name="Levasseur A."/>
            <person name="Lombard V."/>
            <person name="Morin E."/>
            <person name="Otillar R."/>
            <person name="Lindquist E.A."/>
            <person name="Sun H."/>
            <person name="LaButti K.M."/>
            <person name="Schmutz J."/>
            <person name="Jabbour D."/>
            <person name="Luo H."/>
            <person name="Baker S.E."/>
            <person name="Pisabarro A.G."/>
            <person name="Walton J.D."/>
            <person name="Blanchette R.A."/>
            <person name="Henrissat B."/>
            <person name="Martin F."/>
            <person name="Cullen D."/>
            <person name="Hibbett D.S."/>
            <person name="Grigoriev I.V."/>
        </authorList>
    </citation>
    <scope>NUCLEOTIDE SEQUENCE [LARGE SCALE GENOMIC DNA]</scope>
    <source>
        <strain evidence="16">FD-172 SS1</strain>
    </source>
</reference>
<evidence type="ECO:0000256" key="10">
    <source>
        <dbReference type="ARBA" id="ARBA00030508"/>
    </source>
</evidence>
<dbReference type="Proteomes" id="UP000027195">
    <property type="component" value="Unassembled WGS sequence"/>
</dbReference>
<dbReference type="OrthoDB" id="269227at2759"/>
<name>A0A067N1C7_BOTB1</name>
<dbReference type="STRING" id="930990.A0A067N1C7"/>
<dbReference type="GO" id="GO:0050233">
    <property type="term" value="F:pyranose oxidase activity"/>
    <property type="evidence" value="ECO:0007669"/>
    <property type="project" value="UniProtKB-EC"/>
</dbReference>
<dbReference type="SUPFAM" id="SSF51905">
    <property type="entry name" value="FAD/NAD(P)-binding domain"/>
    <property type="match status" value="1"/>
</dbReference>